<comment type="catalytic activity">
    <reaction evidence="1">
        <text>Endohydrolysis of (1-&gt;4)-beta-D-glucosidic linkages in cellulose, lichenin and cereal beta-D-glucans.</text>
        <dbReference type="EC" id="3.2.1.4"/>
    </reaction>
</comment>
<keyword evidence="7" id="KW-0119">Carbohydrate metabolism</keyword>
<evidence type="ECO:0000256" key="3">
    <source>
        <dbReference type="ARBA" id="ARBA00012601"/>
    </source>
</evidence>
<feature type="signal peptide" evidence="8">
    <location>
        <begin position="1"/>
        <end position="33"/>
    </location>
</feature>
<dbReference type="Proteomes" id="UP000662703">
    <property type="component" value="Unassembled WGS sequence"/>
</dbReference>
<proteinExistence type="inferred from homology"/>
<dbReference type="InterPro" id="IPR002037">
    <property type="entry name" value="Glyco_hydro_8"/>
</dbReference>
<dbReference type="SUPFAM" id="SSF48208">
    <property type="entry name" value="Six-hairpin glycosidases"/>
    <property type="match status" value="1"/>
</dbReference>
<keyword evidence="8" id="KW-0732">Signal</keyword>
<evidence type="ECO:0000313" key="10">
    <source>
        <dbReference type="Proteomes" id="UP000662703"/>
    </source>
</evidence>
<dbReference type="Gene3D" id="1.50.10.10">
    <property type="match status" value="1"/>
</dbReference>
<keyword evidence="6" id="KW-0326">Glycosidase</keyword>
<dbReference type="InterPro" id="IPR012341">
    <property type="entry name" value="6hp_glycosidase-like_sf"/>
</dbReference>
<keyword evidence="5" id="KW-0136">Cellulose degradation</keyword>
<comment type="caution">
    <text evidence="9">The sequence shown here is derived from an EMBL/GenBank/DDBJ whole genome shotgun (WGS) entry which is preliminary data.</text>
</comment>
<evidence type="ECO:0000256" key="5">
    <source>
        <dbReference type="ARBA" id="ARBA00023001"/>
    </source>
</evidence>
<organism evidence="9 10">
    <name type="scientific">Alloalcanivorax profundimaris</name>
    <dbReference type="NCBI Taxonomy" id="2735259"/>
    <lineage>
        <taxon>Bacteria</taxon>
        <taxon>Pseudomonadati</taxon>
        <taxon>Pseudomonadota</taxon>
        <taxon>Gammaproteobacteria</taxon>
        <taxon>Oceanospirillales</taxon>
        <taxon>Alcanivoracaceae</taxon>
        <taxon>Alloalcanivorax</taxon>
    </lineage>
</organism>
<gene>
    <name evidence="9" type="ORF">Y5W_03587</name>
</gene>
<evidence type="ECO:0000256" key="6">
    <source>
        <dbReference type="ARBA" id="ARBA00023295"/>
    </source>
</evidence>
<comment type="similarity">
    <text evidence="2">Belongs to the glycosyl hydrolase 8 (cellulase D) family.</text>
</comment>
<dbReference type="InterPro" id="IPR008928">
    <property type="entry name" value="6-hairpin_glycosidase_sf"/>
</dbReference>
<keyword evidence="7" id="KW-0624">Polysaccharide degradation</keyword>
<dbReference type="EMBL" id="ARXX01000087">
    <property type="protein sequence ID" value="MBF5058293.1"/>
    <property type="molecule type" value="Genomic_DNA"/>
</dbReference>
<protein>
    <recommendedName>
        <fullName evidence="3">cellulase</fullName>
        <ecNumber evidence="3">3.2.1.4</ecNumber>
    </recommendedName>
</protein>
<evidence type="ECO:0000256" key="2">
    <source>
        <dbReference type="ARBA" id="ARBA00009209"/>
    </source>
</evidence>
<reference evidence="9 10" key="1">
    <citation type="submission" date="2012-09" db="EMBL/GenBank/DDBJ databases">
        <title>Genome Sequence of alkane-degrading Bacterium Alcanivorax sp. 521-1.</title>
        <authorList>
            <person name="Lai Q."/>
            <person name="Shao Z."/>
        </authorList>
    </citation>
    <scope>NUCLEOTIDE SEQUENCE [LARGE SCALE GENOMIC DNA]</scope>
    <source>
        <strain evidence="9 10">521-1</strain>
    </source>
</reference>
<dbReference type="PRINTS" id="PR00735">
    <property type="entry name" value="GLHYDRLASE8"/>
</dbReference>
<keyword evidence="10" id="KW-1185">Reference proteome</keyword>
<dbReference type="RefSeq" id="WP_194866283.1">
    <property type="nucleotide sequence ID" value="NZ_ARXX01000087.1"/>
</dbReference>
<name>A0ABS0AVX3_9GAMM</name>
<evidence type="ECO:0000256" key="8">
    <source>
        <dbReference type="SAM" id="SignalP"/>
    </source>
</evidence>
<keyword evidence="4" id="KW-0378">Hydrolase</keyword>
<dbReference type="EC" id="3.2.1.4" evidence="3"/>
<evidence type="ECO:0000256" key="7">
    <source>
        <dbReference type="ARBA" id="ARBA00023326"/>
    </source>
</evidence>
<dbReference type="Pfam" id="PF01270">
    <property type="entry name" value="Glyco_hydro_8"/>
    <property type="match status" value="1"/>
</dbReference>
<accession>A0ABS0AVX3</accession>
<evidence type="ECO:0000313" key="9">
    <source>
        <dbReference type="EMBL" id="MBF5058293.1"/>
    </source>
</evidence>
<evidence type="ECO:0000256" key="4">
    <source>
        <dbReference type="ARBA" id="ARBA00022801"/>
    </source>
</evidence>
<feature type="chain" id="PRO_5046187474" description="cellulase" evidence="8">
    <location>
        <begin position="34"/>
        <end position="354"/>
    </location>
</feature>
<sequence length="354" mass="40141">MAVDDDDVARAPLAAFLWALVGLALSLAGPAAAATDPGWRTYQDRFITREGRVVDTGNGNISHTEGQGWGMLMAVYFDDEDRFQDLYQWTDDHLHRKVDNLYTWRFEPGADPATVDRNNATDGDLLIAWALELAGRKWKEPRYVAASIDTRNAIRRYLLAEYGGYLVLLPGREGFRKEGYVQLNPSYWVMPALDYFARLEPDGPWRRLMYDGIRLLNVARFGPHQLPPDWLRLEEDGKVSPARDWPSRFGFEAVRVPLYLYWWGFGAAPALDGVSRFWLQSRPPAWVDVVTDEEAEYPLSAGGMAVRALLQGRGGRIPLVVPRDEDYYSASLLMLSRMAFQPAPLQGALERKKL</sequence>
<evidence type="ECO:0000256" key="1">
    <source>
        <dbReference type="ARBA" id="ARBA00000966"/>
    </source>
</evidence>